<keyword evidence="3" id="KW-0067">ATP-binding</keyword>
<dbReference type="Pfam" id="PF00288">
    <property type="entry name" value="GHMP_kinases_N"/>
    <property type="match status" value="1"/>
</dbReference>
<evidence type="ECO:0000313" key="8">
    <source>
        <dbReference type="Proteomes" id="UP001642484"/>
    </source>
</evidence>
<feature type="domain" description="GHMP kinase N-terminal" evidence="4">
    <location>
        <begin position="128"/>
        <end position="182"/>
    </location>
</feature>
<comment type="similarity">
    <text evidence="1">Belongs to the GHMP kinase family. GalK subfamily.</text>
</comment>
<dbReference type="InterPro" id="IPR006206">
    <property type="entry name" value="Mevalonate/galactokinase"/>
</dbReference>
<evidence type="ECO:0000313" key="7">
    <source>
        <dbReference type="EMBL" id="CAK8992723.1"/>
    </source>
</evidence>
<dbReference type="InterPro" id="IPR013750">
    <property type="entry name" value="GHMP_kinase_C_dom"/>
</dbReference>
<dbReference type="PRINTS" id="PR00473">
    <property type="entry name" value="GALCTOKINASE"/>
</dbReference>
<dbReference type="PANTHER" id="PTHR10457">
    <property type="entry name" value="MEVALONATE KINASE/GALACTOKINASE"/>
    <property type="match status" value="1"/>
</dbReference>
<dbReference type="PIRSF" id="PIRSF000530">
    <property type="entry name" value="Galactokinase"/>
    <property type="match status" value="1"/>
</dbReference>
<reference evidence="7 8" key="1">
    <citation type="submission" date="2024-02" db="EMBL/GenBank/DDBJ databases">
        <authorList>
            <person name="Chen Y."/>
            <person name="Shah S."/>
            <person name="Dougan E. K."/>
            <person name="Thang M."/>
            <person name="Chan C."/>
        </authorList>
    </citation>
    <scope>NUCLEOTIDE SEQUENCE [LARGE SCALE GENOMIC DNA]</scope>
</reference>
<evidence type="ECO:0000259" key="5">
    <source>
        <dbReference type="Pfam" id="PF08544"/>
    </source>
</evidence>
<accession>A0ABP0HSE5</accession>
<evidence type="ECO:0000259" key="6">
    <source>
        <dbReference type="Pfam" id="PF10509"/>
    </source>
</evidence>
<dbReference type="InterPro" id="IPR006204">
    <property type="entry name" value="GHMP_kinase_N_dom"/>
</dbReference>
<evidence type="ECO:0000256" key="2">
    <source>
        <dbReference type="ARBA" id="ARBA00022741"/>
    </source>
</evidence>
<keyword evidence="8" id="KW-1185">Reference proteome</keyword>
<evidence type="ECO:0000256" key="3">
    <source>
        <dbReference type="ARBA" id="ARBA00022840"/>
    </source>
</evidence>
<dbReference type="Proteomes" id="UP001642484">
    <property type="component" value="Unassembled WGS sequence"/>
</dbReference>
<dbReference type="Gene3D" id="3.30.70.890">
    <property type="entry name" value="GHMP kinase, C-terminal domain"/>
    <property type="match status" value="1"/>
</dbReference>
<dbReference type="PANTHER" id="PTHR10457:SF7">
    <property type="entry name" value="GALACTOKINASE-RELATED"/>
    <property type="match status" value="1"/>
</dbReference>
<dbReference type="InterPro" id="IPR020568">
    <property type="entry name" value="Ribosomal_Su5_D2-typ_SF"/>
</dbReference>
<dbReference type="SUPFAM" id="SSF55060">
    <property type="entry name" value="GHMP Kinase, C-terminal domain"/>
    <property type="match status" value="1"/>
</dbReference>
<dbReference type="Pfam" id="PF08544">
    <property type="entry name" value="GHMP_kinases_C"/>
    <property type="match status" value="1"/>
</dbReference>
<dbReference type="InterPro" id="IPR014721">
    <property type="entry name" value="Ribsml_uS5_D2-typ_fold_subgr"/>
</dbReference>
<dbReference type="PRINTS" id="PR00959">
    <property type="entry name" value="MEVGALKINASE"/>
</dbReference>
<dbReference type="InterPro" id="IPR000705">
    <property type="entry name" value="Galactokinase"/>
</dbReference>
<evidence type="ECO:0008006" key="9">
    <source>
        <dbReference type="Google" id="ProtNLM"/>
    </source>
</evidence>
<dbReference type="InterPro" id="IPR019539">
    <property type="entry name" value="GalKase_N"/>
</dbReference>
<feature type="domain" description="GHMP kinase C-terminal" evidence="5">
    <location>
        <begin position="358"/>
        <end position="432"/>
    </location>
</feature>
<dbReference type="Pfam" id="PF10509">
    <property type="entry name" value="GalKase_gal_bdg"/>
    <property type="match status" value="1"/>
</dbReference>
<dbReference type="Gene3D" id="3.30.230.10">
    <property type="match status" value="1"/>
</dbReference>
<dbReference type="SUPFAM" id="SSF54211">
    <property type="entry name" value="Ribosomal protein S5 domain 2-like"/>
    <property type="match status" value="1"/>
</dbReference>
<dbReference type="EMBL" id="CAXAMN010001126">
    <property type="protein sequence ID" value="CAK8992723.1"/>
    <property type="molecule type" value="Genomic_DNA"/>
</dbReference>
<dbReference type="InterPro" id="IPR036554">
    <property type="entry name" value="GHMP_kinase_C_sf"/>
</dbReference>
<organism evidence="7 8">
    <name type="scientific">Durusdinium trenchii</name>
    <dbReference type="NCBI Taxonomy" id="1381693"/>
    <lineage>
        <taxon>Eukaryota</taxon>
        <taxon>Sar</taxon>
        <taxon>Alveolata</taxon>
        <taxon>Dinophyceae</taxon>
        <taxon>Suessiales</taxon>
        <taxon>Symbiodiniaceae</taxon>
        <taxon>Durusdinium</taxon>
    </lineage>
</organism>
<evidence type="ECO:0000259" key="4">
    <source>
        <dbReference type="Pfam" id="PF00288"/>
    </source>
</evidence>
<proteinExistence type="inferred from homology"/>
<sequence length="491" mass="53202">MVGYTLGKLKNRETLPGQLPDYLREKVTLISKAALQLEELGIKPNRRCRLFWIPGRIEVVGKHTDYAGGRSCVCAVNRGFCVLSVDRGDDELRVVSLKSKADQDEEVLQCSVRLSPDTEVASNHWSLYIATAARRLSQNFGHLLGCDVAISCDLPPASGMSTSSALICAMYMVLDVRNGLQKHPKFVATFKKEEELYEYLGCIENGQSCGELTGDQGVGTFGGSEDHTAIMSSEEGKLKVFSYKPTRLESIAPFPDHLTFVVASSGVLAEKTGDKMNNYNDAANLAALAAKTFQASTGNQCPDLASCVRSCGEAACETISAVLRAKGTEHLDVRFRQFYIESEVCVPGVAKAVSANSFDERELGRLVELSQEQGDAGLQNLVPETRWLPAEARCLGAVAASAFGAGFGGSVFAIVRRDDAPEFLRKWRESYVKEFPGNASSSEFFITGPGPGATEIKMEAAIPLKRPAAVKRLAEKRPASAVKVAKRPAKR</sequence>
<gene>
    <name evidence="7" type="ORF">CCMP2556_LOCUS2975</name>
</gene>
<feature type="domain" description="Galactokinase N-terminal" evidence="6">
    <location>
        <begin position="54"/>
        <end position="82"/>
    </location>
</feature>
<keyword evidence="2" id="KW-0547">Nucleotide-binding</keyword>
<protein>
    <recommendedName>
        <fullName evidence="9">Galactokinase</fullName>
    </recommendedName>
</protein>
<evidence type="ECO:0000256" key="1">
    <source>
        <dbReference type="ARBA" id="ARBA00006566"/>
    </source>
</evidence>
<comment type="caution">
    <text evidence="7">The sequence shown here is derived from an EMBL/GenBank/DDBJ whole genome shotgun (WGS) entry which is preliminary data.</text>
</comment>
<name>A0ABP0HSE5_9DINO</name>